<proteinExistence type="predicted"/>
<evidence type="ECO:0000313" key="1">
    <source>
        <dbReference type="EMBL" id="EPZ32428.1"/>
    </source>
</evidence>
<evidence type="ECO:0000313" key="4">
    <source>
        <dbReference type="Proteomes" id="UP000281549"/>
    </source>
</evidence>
<reference evidence="1 3" key="1">
    <citation type="journal article" date="2013" name="Curr. Biol.">
        <title>Shared signatures of parasitism and phylogenomics unite Cryptomycota and microsporidia.</title>
        <authorList>
            <person name="James T.Y."/>
            <person name="Pelin A."/>
            <person name="Bonen L."/>
            <person name="Ahrendt S."/>
            <person name="Sain D."/>
            <person name="Corradi N."/>
            <person name="Stajich J.E."/>
        </authorList>
    </citation>
    <scope>NUCLEOTIDE SEQUENCE [LARGE SCALE GENOMIC DNA]</scope>
    <source>
        <strain evidence="1 3">CSF55</strain>
        <strain evidence="1 3">CSF55</strain>
    </source>
</reference>
<name>A0A075AQD5_ROZAC</name>
<protein>
    <submittedName>
        <fullName evidence="1">Uncharacterized protein</fullName>
    </submittedName>
</protein>
<dbReference type="Proteomes" id="UP000281549">
    <property type="component" value="Unassembled WGS sequence"/>
</dbReference>
<dbReference type="Proteomes" id="UP000030755">
    <property type="component" value="Unassembled WGS sequence"/>
</dbReference>
<accession>A0A075AQD5</accession>
<evidence type="ECO:0000313" key="3">
    <source>
        <dbReference type="Proteomes" id="UP000030755"/>
    </source>
</evidence>
<organism evidence="1 3">
    <name type="scientific">Rozella allomycis (strain CSF55)</name>
    <dbReference type="NCBI Taxonomy" id="988480"/>
    <lineage>
        <taxon>Eukaryota</taxon>
        <taxon>Fungi</taxon>
        <taxon>Fungi incertae sedis</taxon>
        <taxon>Cryptomycota</taxon>
        <taxon>Cryptomycota incertae sedis</taxon>
        <taxon>Rozella</taxon>
    </lineage>
</organism>
<dbReference type="EMBL" id="ML004985">
    <property type="protein sequence ID" value="RKP21124.1"/>
    <property type="molecule type" value="Genomic_DNA"/>
</dbReference>
<sequence>MTFSFSNLASKLYWGWKKKTMQDAEIQELCCTLEEGIWEEIVDVSNESLGILFWNDSVKESKQDKDNPIYGFFMELACFILQDSQNISIYTLLGKTIEYYANIAMKEKTLYLINKGIEMNEIINFTKSVIWSLMVVDEMEILKDFYIQMTILINVCKTSQEIRPIDMKSAIQMQLKFVEAIREDKADDNFIKIFLEFLKDIDETPIIEVMEAINEKEMIDFSILLPFYRNMIKQSNDDSKTYRIFYWILLNGPEDSLSLFPNINFEYLKPHLKTAVLKLVDMKAFEKAGKICEQSKQLYFYNNDFEFKEMIDCLYVYSTFESLKQNSHSLLQWAKANKEMLQKVSFIPISHINQLMKDEKYQTAIKWLNLIKNDKDEFTLKNLLYCYWKIENYEALNDILNECDSDDPLIIKYKLFIQISNNDSQKVMELIGSTSDPDTLLACNDKQILIIVDVYEESHGQTFGPKIMIQVYRSLIVLAEKLLPEELKEIEWILSKSHNFAISLENENINESLELSRICLSMGQLLKLKIPDLYYKSCYLFITTCLKSTCLERPYIEELVDELLDNTFDDTRANLFIIKCQCLVWKRTFTDCLELLNEMISSENLDINIHHIQSFAHLTLTNSNCPSDIKFQILEGLMTLYVKLPDQTFSDIDAFFKTLLDIGQNVNIDVCYSYCKQYISIIKSQINIEELAAESLNWVHSYCKMYYLIKAGHAIS</sequence>
<dbReference type="EMBL" id="KE561154">
    <property type="protein sequence ID" value="EPZ32428.1"/>
    <property type="molecule type" value="Genomic_DNA"/>
</dbReference>
<evidence type="ECO:0000313" key="2">
    <source>
        <dbReference type="EMBL" id="RKP21124.1"/>
    </source>
</evidence>
<dbReference type="AlphaFoldDB" id="A0A075AQD5"/>
<dbReference type="HOGENOM" id="CLU_385935_0_0_1"/>
<gene>
    <name evidence="1" type="ORF">O9G_001330</name>
    <name evidence="2" type="ORF">ROZALSC1DRAFT_27435</name>
</gene>
<reference evidence="4" key="2">
    <citation type="journal article" date="2018" name="Nat. Microbiol.">
        <title>Leveraging single-cell genomics to expand the fungal tree of life.</title>
        <authorList>
            <person name="Ahrendt S.R."/>
            <person name="Quandt C.A."/>
            <person name="Ciobanu D."/>
            <person name="Clum A."/>
            <person name="Salamov A."/>
            <person name="Andreopoulos B."/>
            <person name="Cheng J.F."/>
            <person name="Woyke T."/>
            <person name="Pelin A."/>
            <person name="Henrissat B."/>
            <person name="Reynolds N.K."/>
            <person name="Benny G.L."/>
            <person name="Smith M.E."/>
            <person name="James T.Y."/>
            <person name="Grigoriev I.V."/>
        </authorList>
    </citation>
    <scope>NUCLEOTIDE SEQUENCE [LARGE SCALE GENOMIC DNA]</scope>
    <source>
        <strain evidence="4">CSF55</strain>
    </source>
</reference>
<keyword evidence="3" id="KW-1185">Reference proteome</keyword>
<reference evidence="2" key="3">
    <citation type="submission" date="2018-08" db="EMBL/GenBank/DDBJ databases">
        <title>Leveraging single-cell genomics to expand the Fungal Tree of Life.</title>
        <authorList>
            <consortium name="DOE Joint Genome Institute"/>
            <person name="Ahrendt S.R."/>
            <person name="Quandt C.A."/>
            <person name="Ciobanu D."/>
            <person name="Clum A."/>
            <person name="Salamov A."/>
            <person name="Andreopoulos B."/>
            <person name="Cheng J.-F."/>
            <person name="Woyke T."/>
            <person name="Pelin A."/>
            <person name="Henrissat B."/>
            <person name="Reynolds N."/>
            <person name="Benny G.L."/>
            <person name="Smith M.E."/>
            <person name="James T.Y."/>
            <person name="Grigoriev I.V."/>
        </authorList>
    </citation>
    <scope>NUCLEOTIDE SEQUENCE</scope>
    <source>
        <strain evidence="2">CSF55</strain>
    </source>
</reference>